<dbReference type="HOGENOM" id="CLU_1625517_0_0_0"/>
<dbReference type="OrthoDB" id="13144at2"/>
<dbReference type="PaxDb" id="123214-PERMA_0331"/>
<dbReference type="RefSeq" id="WP_015898911.1">
    <property type="nucleotide sequence ID" value="NC_012440.1"/>
</dbReference>
<organism evidence="2 3">
    <name type="scientific">Persephonella marina (strain DSM 14350 / EX-H1)</name>
    <dbReference type="NCBI Taxonomy" id="123214"/>
    <lineage>
        <taxon>Bacteria</taxon>
        <taxon>Pseudomonadati</taxon>
        <taxon>Aquificota</taxon>
        <taxon>Aquificia</taxon>
        <taxon>Aquificales</taxon>
        <taxon>Hydrogenothermaceae</taxon>
        <taxon>Persephonella</taxon>
    </lineage>
</organism>
<accession>C0QTV9</accession>
<keyword evidence="1" id="KW-1133">Transmembrane helix</keyword>
<evidence type="ECO:0000256" key="1">
    <source>
        <dbReference type="SAM" id="Phobius"/>
    </source>
</evidence>
<reference evidence="2 3" key="1">
    <citation type="journal article" date="2009" name="J. Bacteriol.">
        <title>Complete and draft genome sequences of six members of the Aquificales.</title>
        <authorList>
            <person name="Reysenbach A.L."/>
            <person name="Hamamura N."/>
            <person name="Podar M."/>
            <person name="Griffiths E."/>
            <person name="Ferreira S."/>
            <person name="Hochstein R."/>
            <person name="Heidelberg J."/>
            <person name="Johnson J."/>
            <person name="Mead D."/>
            <person name="Pohorille A."/>
            <person name="Sarmiento M."/>
            <person name="Schweighofer K."/>
            <person name="Seshadri R."/>
            <person name="Voytek M.A."/>
        </authorList>
    </citation>
    <scope>NUCLEOTIDE SEQUENCE [LARGE SCALE GENOMIC DNA]</scope>
    <source>
        <strain evidence="3">DSM 14350 / EX-H1</strain>
    </source>
</reference>
<feature type="transmembrane region" description="Helical" evidence="1">
    <location>
        <begin position="7"/>
        <end position="30"/>
    </location>
</feature>
<evidence type="ECO:0000313" key="2">
    <source>
        <dbReference type="EMBL" id="ACO04807.1"/>
    </source>
</evidence>
<dbReference type="EMBL" id="CP001230">
    <property type="protein sequence ID" value="ACO04807.1"/>
    <property type="molecule type" value="Genomic_DNA"/>
</dbReference>
<protein>
    <submittedName>
        <fullName evidence="2">Uncharacterized protein</fullName>
    </submittedName>
</protein>
<dbReference type="AlphaFoldDB" id="C0QTV9"/>
<dbReference type="KEGG" id="pmx:PERMA_0331"/>
<keyword evidence="1" id="KW-0812">Transmembrane</keyword>
<sequence length="163" mass="18733">MKKNWPFIIITGFGIFATLVFLYFFVYGMAVNTVRSAVLLEKAYPNIKPEEYINELTAKSEKNNLRIIQLKKERNYYIIQIINDSILEKTASLSPKFAPLSVITVVVYDLGNGTAVVGNNPYIWDIVSPDSHIDDIAEDFSNQLSDIFDSIYWDLKKKKEILR</sequence>
<proteinExistence type="predicted"/>
<name>C0QTV9_PERMH</name>
<dbReference type="STRING" id="123214.PERMA_0331"/>
<gene>
    <name evidence="2" type="ordered locus">PERMA_0331</name>
</gene>
<keyword evidence="3" id="KW-1185">Reference proteome</keyword>
<keyword evidence="1" id="KW-0472">Membrane</keyword>
<dbReference type="Proteomes" id="UP000001366">
    <property type="component" value="Chromosome"/>
</dbReference>
<evidence type="ECO:0000313" key="3">
    <source>
        <dbReference type="Proteomes" id="UP000001366"/>
    </source>
</evidence>